<feature type="region of interest" description="Disordered" evidence="1">
    <location>
        <begin position="586"/>
        <end position="607"/>
    </location>
</feature>
<protein>
    <submittedName>
        <fullName evidence="2">Uncharacterized protein</fullName>
    </submittedName>
</protein>
<accession>A0A0C3Q7C7</accession>
<keyword evidence="3" id="KW-1185">Reference proteome</keyword>
<organism evidence="2 3">
    <name type="scientific">Tulasnella calospora MUT 4182</name>
    <dbReference type="NCBI Taxonomy" id="1051891"/>
    <lineage>
        <taxon>Eukaryota</taxon>
        <taxon>Fungi</taxon>
        <taxon>Dikarya</taxon>
        <taxon>Basidiomycota</taxon>
        <taxon>Agaricomycotina</taxon>
        <taxon>Agaricomycetes</taxon>
        <taxon>Cantharellales</taxon>
        <taxon>Tulasnellaceae</taxon>
        <taxon>Tulasnella</taxon>
    </lineage>
</organism>
<dbReference type="EMBL" id="KN823041">
    <property type="protein sequence ID" value="KIO25480.1"/>
    <property type="molecule type" value="Genomic_DNA"/>
</dbReference>
<feature type="region of interest" description="Disordered" evidence="1">
    <location>
        <begin position="747"/>
        <end position="796"/>
    </location>
</feature>
<feature type="compositionally biased region" description="Acidic residues" evidence="1">
    <location>
        <begin position="591"/>
        <end position="601"/>
    </location>
</feature>
<dbReference type="OrthoDB" id="3158032at2759"/>
<dbReference type="HOGENOM" id="CLU_353075_0_0_1"/>
<feature type="region of interest" description="Disordered" evidence="1">
    <location>
        <begin position="712"/>
        <end position="731"/>
    </location>
</feature>
<dbReference type="AlphaFoldDB" id="A0A0C3Q7C7"/>
<feature type="compositionally biased region" description="Low complexity" evidence="1">
    <location>
        <begin position="720"/>
        <end position="731"/>
    </location>
</feature>
<reference evidence="2 3" key="1">
    <citation type="submission" date="2014-04" db="EMBL/GenBank/DDBJ databases">
        <authorList>
            <consortium name="DOE Joint Genome Institute"/>
            <person name="Kuo A."/>
            <person name="Girlanda M."/>
            <person name="Perotto S."/>
            <person name="Kohler A."/>
            <person name="Nagy L.G."/>
            <person name="Floudas D."/>
            <person name="Copeland A."/>
            <person name="Barry K.W."/>
            <person name="Cichocki N."/>
            <person name="Veneault-Fourrey C."/>
            <person name="LaButti K."/>
            <person name="Lindquist E.A."/>
            <person name="Lipzen A."/>
            <person name="Lundell T."/>
            <person name="Morin E."/>
            <person name="Murat C."/>
            <person name="Sun H."/>
            <person name="Tunlid A."/>
            <person name="Henrissat B."/>
            <person name="Grigoriev I.V."/>
            <person name="Hibbett D.S."/>
            <person name="Martin F."/>
            <person name="Nordberg H.P."/>
            <person name="Cantor M.N."/>
            <person name="Hua S.X."/>
        </authorList>
    </citation>
    <scope>NUCLEOTIDE SEQUENCE [LARGE SCALE GENOMIC DNA]</scope>
    <source>
        <strain evidence="2 3">MUT 4182</strain>
    </source>
</reference>
<evidence type="ECO:0000313" key="3">
    <source>
        <dbReference type="Proteomes" id="UP000054248"/>
    </source>
</evidence>
<name>A0A0C3Q7C7_9AGAM</name>
<gene>
    <name evidence="2" type="ORF">M407DRAFT_8371</name>
</gene>
<sequence length="796" mass="86942">MIQKDATYQRTQIPSINAFLSLAQIHRALRPLRTKVLALSKSITAAGATSRTKQTSVSAFQERNPLTIVPHPSRFQFSSRSSSILSEWDPASHELDTGLSIIDFARKAHAISDAFRNVVTRAYGDELSQRTSAIPPLMEIVTAIIGDDIEASVIELLRANRPLNSDDSSFEVEDDDEEDETTVIDGCYEQIPEHLRRWALVPHAVKMILIRAPNSPTILETCLDIALEHRSTRDALCFLRRILSVAFTRRQSDDIPIKSSQHGDYLVHLLRKPNHPSKPITSAWSDIQFTEEVISAISRMDPGDQEELWCCVAVRALFSAVSDRTKLCLVTAFSTFCAASGGGRLGKRQLRTWVDQILCASVHATVPHTLESETGDSLEEVDMGVCLGDISICMGALVDAGPLSSLAEFFRDTFICIAVHSLLISHSDQGKRPELTRAVVSLLSPLASTTSPSSFNPLLSAISESFPGTLDAPRRVELALGHARPLQEEGLHRMRAALLAAALNALENEGDPTSLEGESANRSVCSLRTALAEAEAQCVQEEGNGAETKWRYDEDHGWVAATPAIVSRARPRESFPSLSKAIKRKRPLRIEDEEEEEEAEEDLHGPAKRLQVQTTPYLDRFNHHWGSSPDPMHLKTPGPGPRTALRRGIETKHRDSLGRLSSLSCQLAIAGEDEGDEEVETQDAGAAASIKGLSEQMLLHPVISSDDPAMDFERESSTTVPSSPYAAVPSPQTLKLAPLPALDLPPRRLLNLPPIPRAGGRGVASSGRHSLPPRLAQALRRMSSSGSLGLPKGKEP</sequence>
<proteinExistence type="predicted"/>
<evidence type="ECO:0000256" key="1">
    <source>
        <dbReference type="SAM" id="MobiDB-lite"/>
    </source>
</evidence>
<dbReference type="Proteomes" id="UP000054248">
    <property type="component" value="Unassembled WGS sequence"/>
</dbReference>
<evidence type="ECO:0000313" key="2">
    <source>
        <dbReference type="EMBL" id="KIO25480.1"/>
    </source>
</evidence>
<reference evidence="3" key="2">
    <citation type="submission" date="2015-01" db="EMBL/GenBank/DDBJ databases">
        <title>Evolutionary Origins and Diversification of the Mycorrhizal Mutualists.</title>
        <authorList>
            <consortium name="DOE Joint Genome Institute"/>
            <consortium name="Mycorrhizal Genomics Consortium"/>
            <person name="Kohler A."/>
            <person name="Kuo A."/>
            <person name="Nagy L.G."/>
            <person name="Floudas D."/>
            <person name="Copeland A."/>
            <person name="Barry K.W."/>
            <person name="Cichocki N."/>
            <person name="Veneault-Fourrey C."/>
            <person name="LaButti K."/>
            <person name="Lindquist E.A."/>
            <person name="Lipzen A."/>
            <person name="Lundell T."/>
            <person name="Morin E."/>
            <person name="Murat C."/>
            <person name="Riley R."/>
            <person name="Ohm R."/>
            <person name="Sun H."/>
            <person name="Tunlid A."/>
            <person name="Henrissat B."/>
            <person name="Grigoriev I.V."/>
            <person name="Hibbett D.S."/>
            <person name="Martin F."/>
        </authorList>
    </citation>
    <scope>NUCLEOTIDE SEQUENCE [LARGE SCALE GENOMIC DNA]</scope>
    <source>
        <strain evidence="3">MUT 4182</strain>
    </source>
</reference>